<dbReference type="EMBL" id="JACRDE010000425">
    <property type="protein sequence ID" value="MBI5251063.1"/>
    <property type="molecule type" value="Genomic_DNA"/>
</dbReference>
<comment type="caution">
    <text evidence="3">The sequence shown here is derived from an EMBL/GenBank/DDBJ whole genome shotgun (WGS) entry which is preliminary data.</text>
</comment>
<feature type="region of interest" description="Disordered" evidence="1">
    <location>
        <begin position="308"/>
        <end position="328"/>
    </location>
</feature>
<proteinExistence type="predicted"/>
<reference evidence="3" key="1">
    <citation type="submission" date="2020-07" db="EMBL/GenBank/DDBJ databases">
        <title>Huge and variable diversity of episymbiotic CPR bacteria and DPANN archaea in groundwater ecosystems.</title>
        <authorList>
            <person name="He C.Y."/>
            <person name="Keren R."/>
            <person name="Whittaker M."/>
            <person name="Farag I.F."/>
            <person name="Doudna J."/>
            <person name="Cate J.H.D."/>
            <person name="Banfield J.F."/>
        </authorList>
    </citation>
    <scope>NUCLEOTIDE SEQUENCE</scope>
    <source>
        <strain evidence="3">NC_groundwater_1664_Pr3_B-0.1um_52_9</strain>
    </source>
</reference>
<protein>
    <submittedName>
        <fullName evidence="3">Uncharacterized protein</fullName>
    </submittedName>
</protein>
<feature type="compositionally biased region" description="Low complexity" evidence="1">
    <location>
        <begin position="153"/>
        <end position="177"/>
    </location>
</feature>
<evidence type="ECO:0000256" key="1">
    <source>
        <dbReference type="SAM" id="MobiDB-lite"/>
    </source>
</evidence>
<gene>
    <name evidence="3" type="ORF">HY912_16360</name>
</gene>
<feature type="transmembrane region" description="Helical" evidence="2">
    <location>
        <begin position="21"/>
        <end position="42"/>
    </location>
</feature>
<evidence type="ECO:0000313" key="3">
    <source>
        <dbReference type="EMBL" id="MBI5251063.1"/>
    </source>
</evidence>
<accession>A0A9D6V392</accession>
<dbReference type="Proteomes" id="UP000807825">
    <property type="component" value="Unassembled WGS sequence"/>
</dbReference>
<feature type="non-terminal residue" evidence="3">
    <location>
        <position position="328"/>
    </location>
</feature>
<feature type="compositionally biased region" description="Low complexity" evidence="1">
    <location>
        <begin position="104"/>
        <end position="115"/>
    </location>
</feature>
<evidence type="ECO:0000256" key="2">
    <source>
        <dbReference type="SAM" id="Phobius"/>
    </source>
</evidence>
<evidence type="ECO:0000313" key="4">
    <source>
        <dbReference type="Proteomes" id="UP000807825"/>
    </source>
</evidence>
<organism evidence="3 4">
    <name type="scientific">Desulfomonile tiedjei</name>
    <dbReference type="NCBI Taxonomy" id="2358"/>
    <lineage>
        <taxon>Bacteria</taxon>
        <taxon>Pseudomonadati</taxon>
        <taxon>Thermodesulfobacteriota</taxon>
        <taxon>Desulfomonilia</taxon>
        <taxon>Desulfomonilales</taxon>
        <taxon>Desulfomonilaceae</taxon>
        <taxon>Desulfomonile</taxon>
    </lineage>
</organism>
<keyword evidence="2" id="KW-0812">Transmembrane</keyword>
<dbReference type="AlphaFoldDB" id="A0A9D6V392"/>
<feature type="region of interest" description="Disordered" evidence="1">
    <location>
        <begin position="85"/>
        <end position="177"/>
    </location>
</feature>
<keyword evidence="2" id="KW-1133">Transmembrane helix</keyword>
<keyword evidence="2" id="KW-0472">Membrane</keyword>
<name>A0A9D6V392_9BACT</name>
<sequence>MLINEAGKSHQVELTPFGLRLGVTVSLGLVVLFAAAFIWLGGTVSGGRANSQEDALAEKVRSLQAELQKKELALAFQEKRLKEAQESPTLAAALPRTGTDEGPAKASASGSATTGSRERSPLTGIQESFRPQAVGPAKNLGGDDDLEEREAPSELGSALGKSASGSASEPSALSPAEVGAGLQGSVSFNAQEVAATAVGPSNGTLSFRLIKDHPDIRFSGYLFVFVEMADPRGENKIYAYPKRARLGEEDLPVDFREGESISFKHNSRVELPYEDIRSGASLGRVSILLYGENGKIVFQRGFERNELKSVTHKSNAPRPAASDANRHR</sequence>